<dbReference type="AlphaFoldDB" id="A0A7C6A9X5"/>
<dbReference type="Gene3D" id="3.20.20.410">
    <property type="entry name" value="Protein of unknown function UPF0759"/>
    <property type="match status" value="1"/>
</dbReference>
<dbReference type="InterPro" id="IPR036520">
    <property type="entry name" value="UPF0759_sf"/>
</dbReference>
<dbReference type="SUPFAM" id="SSF117396">
    <property type="entry name" value="TM1631-like"/>
    <property type="match status" value="1"/>
</dbReference>
<gene>
    <name evidence="1" type="ORF">ENW73_06270</name>
</gene>
<evidence type="ECO:0000313" key="1">
    <source>
        <dbReference type="EMBL" id="HHS52453.1"/>
    </source>
</evidence>
<accession>A0A7C6A9X5</accession>
<organism evidence="1">
    <name type="scientific">candidate division WOR-3 bacterium</name>
    <dbReference type="NCBI Taxonomy" id="2052148"/>
    <lineage>
        <taxon>Bacteria</taxon>
        <taxon>Bacteria division WOR-3</taxon>
    </lineage>
</organism>
<reference evidence="1" key="1">
    <citation type="journal article" date="2020" name="mSystems">
        <title>Genome- and Community-Level Interaction Insights into Carbon Utilization and Element Cycling Functions of Hydrothermarchaeota in Hydrothermal Sediment.</title>
        <authorList>
            <person name="Zhou Z."/>
            <person name="Liu Y."/>
            <person name="Xu W."/>
            <person name="Pan J."/>
            <person name="Luo Z.H."/>
            <person name="Li M."/>
        </authorList>
    </citation>
    <scope>NUCLEOTIDE SEQUENCE [LARGE SCALE GENOMIC DNA]</scope>
    <source>
        <strain evidence="1">SpSt-876</strain>
    </source>
</reference>
<dbReference type="EMBL" id="DTLI01000150">
    <property type="protein sequence ID" value="HHS52453.1"/>
    <property type="molecule type" value="Genomic_DNA"/>
</dbReference>
<sequence>MLKIGCCGFPCAKEKYYKTFSVVELQNTFYTIPKLTLLEKYRASAPVNFEFTIKAPQFITHPATSPTYRRANIELKNPDRYGYFKPTKEVRKIWEIVLEEAETLKAQVIVFQSPASFQPTATNIKNLNLFFNQIERKDLKLIWEPRGKWEPKLIAELCSDLNLIDCVDPFLRAPTYGKFLYLRLHGGKGYRKKYSDEELKKLIELTKGKDGYIMFNNIHMFDDAQKLNDFIGKR</sequence>
<proteinExistence type="predicted"/>
<dbReference type="InterPro" id="IPR002763">
    <property type="entry name" value="DUF72"/>
</dbReference>
<comment type="caution">
    <text evidence="1">The sequence shown here is derived from an EMBL/GenBank/DDBJ whole genome shotgun (WGS) entry which is preliminary data.</text>
</comment>
<dbReference type="Pfam" id="PF01904">
    <property type="entry name" value="DUF72"/>
    <property type="match status" value="1"/>
</dbReference>
<dbReference type="PANTHER" id="PTHR30348">
    <property type="entry name" value="UNCHARACTERIZED PROTEIN YECE"/>
    <property type="match status" value="1"/>
</dbReference>
<protein>
    <submittedName>
        <fullName evidence="1">DUF72 domain-containing protein</fullName>
    </submittedName>
</protein>
<dbReference type="PANTHER" id="PTHR30348:SF4">
    <property type="entry name" value="DUF72 DOMAIN-CONTAINING PROTEIN"/>
    <property type="match status" value="1"/>
</dbReference>
<name>A0A7C6A9X5_UNCW3</name>